<accession>A0ABM7RI79</accession>
<dbReference type="InterPro" id="IPR053142">
    <property type="entry name" value="PchR_regulatory_protein"/>
</dbReference>
<dbReference type="PANTHER" id="PTHR47893:SF1">
    <property type="entry name" value="REGULATORY PROTEIN PCHR"/>
    <property type="match status" value="1"/>
</dbReference>
<evidence type="ECO:0000256" key="3">
    <source>
        <dbReference type="ARBA" id="ARBA00023163"/>
    </source>
</evidence>
<dbReference type="InterPro" id="IPR018060">
    <property type="entry name" value="HTH_AraC"/>
</dbReference>
<dbReference type="Pfam" id="PF12833">
    <property type="entry name" value="HTH_18"/>
    <property type="match status" value="1"/>
</dbReference>
<dbReference type="SMART" id="SM00342">
    <property type="entry name" value="HTH_ARAC"/>
    <property type="match status" value="1"/>
</dbReference>
<gene>
    <name evidence="5" type="ORF">HAHE_35600</name>
</gene>
<dbReference type="Gene3D" id="1.10.10.60">
    <property type="entry name" value="Homeodomain-like"/>
    <property type="match status" value="1"/>
</dbReference>
<name>A0ABM7RI79_9BACT</name>
<dbReference type="PROSITE" id="PS01124">
    <property type="entry name" value="HTH_ARAC_FAMILY_2"/>
    <property type="match status" value="1"/>
</dbReference>
<keyword evidence="2" id="KW-0238">DNA-binding</keyword>
<keyword evidence="3" id="KW-0804">Transcription</keyword>
<evidence type="ECO:0000313" key="6">
    <source>
        <dbReference type="Proteomes" id="UP001374893"/>
    </source>
</evidence>
<feature type="domain" description="HTH araC/xylS-type" evidence="4">
    <location>
        <begin position="219"/>
        <end position="302"/>
    </location>
</feature>
<dbReference type="InterPro" id="IPR018062">
    <property type="entry name" value="HTH_AraC-typ_CS"/>
</dbReference>
<dbReference type="Proteomes" id="UP001374893">
    <property type="component" value="Chromosome"/>
</dbReference>
<protein>
    <submittedName>
        <fullName evidence="5">Transcriptional regulator protein, araC family</fullName>
    </submittedName>
</protein>
<keyword evidence="6" id="KW-1185">Reference proteome</keyword>
<dbReference type="PANTHER" id="PTHR47893">
    <property type="entry name" value="REGULATORY PROTEIN PCHR"/>
    <property type="match status" value="1"/>
</dbReference>
<keyword evidence="1" id="KW-0805">Transcription regulation</keyword>
<evidence type="ECO:0000313" key="5">
    <source>
        <dbReference type="EMBL" id="BCX49652.1"/>
    </source>
</evidence>
<organism evidence="5 6">
    <name type="scientific">Haloferula helveola</name>
    <dbReference type="NCBI Taxonomy" id="490095"/>
    <lineage>
        <taxon>Bacteria</taxon>
        <taxon>Pseudomonadati</taxon>
        <taxon>Verrucomicrobiota</taxon>
        <taxon>Verrucomicrobiia</taxon>
        <taxon>Verrucomicrobiales</taxon>
        <taxon>Verrucomicrobiaceae</taxon>
        <taxon>Haloferula</taxon>
    </lineage>
</organism>
<evidence type="ECO:0000256" key="2">
    <source>
        <dbReference type="ARBA" id="ARBA00023125"/>
    </source>
</evidence>
<proteinExistence type="predicted"/>
<reference evidence="5 6" key="1">
    <citation type="submission" date="2021-06" db="EMBL/GenBank/DDBJ databases">
        <title>Complete genome of Haloferula helveola possessing various polysaccharide degrading enzymes.</title>
        <authorList>
            <person name="Takami H."/>
            <person name="Huang C."/>
            <person name="Hamasaki K."/>
        </authorList>
    </citation>
    <scope>NUCLEOTIDE SEQUENCE [LARGE SCALE GENOMIC DNA]</scope>
    <source>
        <strain evidence="5 6">CN-1</strain>
    </source>
</reference>
<sequence length="315" mass="34744">MKGKVPFRDVDHYSESLAPVWDLEFRQLTASQGPGGCSFVTDGRALIYQERYPAAVSINGAVGSERIAFALTDTQGQSGRWEGRGHPPDSIAYADYRKSLDVMMPAGTNNLVAVLPVREFADKFARLSGRDYDSALSPDRLFARMKDGGRERIATCLQRLMSEPVDAGTVTTSIVASLLDGCFFGTDEQMDDRRQSRQLFRRAVEICMEASPPLTSPGEIALRLDVSLRSLQLAFRACAGVSPGTYLRRLRLNRAHAMLLRSRIGETTVGAVGLDLGFTELGRFAGEYRELFAELPSETLAKPPRVVRGRFPDFP</sequence>
<dbReference type="EMBL" id="AP024702">
    <property type="protein sequence ID" value="BCX49652.1"/>
    <property type="molecule type" value="Genomic_DNA"/>
</dbReference>
<dbReference type="PROSITE" id="PS00041">
    <property type="entry name" value="HTH_ARAC_FAMILY_1"/>
    <property type="match status" value="1"/>
</dbReference>
<evidence type="ECO:0000259" key="4">
    <source>
        <dbReference type="PROSITE" id="PS01124"/>
    </source>
</evidence>
<evidence type="ECO:0000256" key="1">
    <source>
        <dbReference type="ARBA" id="ARBA00023015"/>
    </source>
</evidence>